<dbReference type="InterPro" id="IPR007459">
    <property type="entry name" value="DNA_pol3_chi"/>
</dbReference>
<name>A0A059FAQ2_9PROT</name>
<proteinExistence type="predicted"/>
<dbReference type="PATRIC" id="fig|1280952.3.peg.2373"/>
<evidence type="ECO:0000313" key="2">
    <source>
        <dbReference type="Proteomes" id="UP000024816"/>
    </source>
</evidence>
<dbReference type="PANTHER" id="PTHR38767">
    <property type="entry name" value="DNA POLYMERASE III SUBUNIT CHI"/>
    <property type="match status" value="1"/>
</dbReference>
<dbReference type="SUPFAM" id="SSF102400">
    <property type="entry name" value="DNA polymerase III chi subunit"/>
    <property type="match status" value="1"/>
</dbReference>
<dbReference type="GO" id="GO:0003677">
    <property type="term" value="F:DNA binding"/>
    <property type="evidence" value="ECO:0007669"/>
    <property type="project" value="InterPro"/>
</dbReference>
<dbReference type="eggNOG" id="COG2927">
    <property type="taxonomic scope" value="Bacteria"/>
</dbReference>
<keyword evidence="2" id="KW-1185">Reference proteome</keyword>
<gene>
    <name evidence="1" type="ORF">HJA_11864</name>
</gene>
<dbReference type="GO" id="GO:0003887">
    <property type="term" value="F:DNA-directed DNA polymerase activity"/>
    <property type="evidence" value="ECO:0007669"/>
    <property type="project" value="InterPro"/>
</dbReference>
<sequence>MSEAPKPEWWFYHLSRTTLEQAAAPLMSKCLEVGWRVLAVSPNADRRAALDAALWTFDDQSFLPHGQAEAPGLDASRQPVLISGKADNVNGAAALFLMDGVKAPVDAPYTRCMMMFDDGDMDARGAAREAFKAAKDAGLVTRYFQQTSSGGWKEAGV</sequence>
<comment type="caution">
    <text evidence="1">The sequence shown here is derived from an EMBL/GenBank/DDBJ whole genome shotgun (WGS) entry which is preliminary data.</text>
</comment>
<dbReference type="Gene3D" id="3.40.50.10110">
    <property type="entry name" value="DNA polymerase III subunit chi"/>
    <property type="match status" value="1"/>
</dbReference>
<dbReference type="PANTHER" id="PTHR38767:SF1">
    <property type="entry name" value="DNA POLYMERASE III SUBUNIT CHI"/>
    <property type="match status" value="1"/>
</dbReference>
<dbReference type="GO" id="GO:0006260">
    <property type="term" value="P:DNA replication"/>
    <property type="evidence" value="ECO:0007669"/>
    <property type="project" value="InterPro"/>
</dbReference>
<dbReference type="RefSeq" id="WP_035582540.1">
    <property type="nucleotide sequence ID" value="NZ_ARYJ01000007.1"/>
</dbReference>
<dbReference type="InterPro" id="IPR036768">
    <property type="entry name" value="PolIII_chi_sf"/>
</dbReference>
<evidence type="ECO:0000313" key="1">
    <source>
        <dbReference type="EMBL" id="KCZ87695.1"/>
    </source>
</evidence>
<dbReference type="GO" id="GO:0032298">
    <property type="term" value="P:positive regulation of DNA-templated DNA replication initiation"/>
    <property type="evidence" value="ECO:0007669"/>
    <property type="project" value="TreeGrafter"/>
</dbReference>
<dbReference type="Pfam" id="PF04364">
    <property type="entry name" value="DNA_pol3_chi"/>
    <property type="match status" value="1"/>
</dbReference>
<dbReference type="STRING" id="1280952.HJA_11864"/>
<dbReference type="AlphaFoldDB" id="A0A059FAQ2"/>
<dbReference type="NCBIfam" id="NF004347">
    <property type="entry name" value="PRK05728.1-4"/>
    <property type="match status" value="1"/>
</dbReference>
<protein>
    <submittedName>
        <fullName evidence="1">Putative DNA polymerase III chi subunit</fullName>
    </submittedName>
</protein>
<dbReference type="EMBL" id="ARYJ01000007">
    <property type="protein sequence ID" value="KCZ87695.1"/>
    <property type="molecule type" value="Genomic_DNA"/>
</dbReference>
<organism evidence="1 2">
    <name type="scientific">Hyphomonas jannaschiana VP2</name>
    <dbReference type="NCBI Taxonomy" id="1280952"/>
    <lineage>
        <taxon>Bacteria</taxon>
        <taxon>Pseudomonadati</taxon>
        <taxon>Pseudomonadota</taxon>
        <taxon>Alphaproteobacteria</taxon>
        <taxon>Hyphomonadales</taxon>
        <taxon>Hyphomonadaceae</taxon>
        <taxon>Hyphomonas</taxon>
    </lineage>
</organism>
<dbReference type="Proteomes" id="UP000024816">
    <property type="component" value="Unassembled WGS sequence"/>
</dbReference>
<accession>A0A059FAQ2</accession>
<reference evidence="1 2" key="1">
    <citation type="journal article" date="2014" name="Antonie Van Leeuwenhoek">
        <title>Hyphomonas beringensis sp. nov. and Hyphomonas chukchiensis sp. nov., isolated from surface seawater of the Bering Sea and Chukchi Sea.</title>
        <authorList>
            <person name="Li C."/>
            <person name="Lai Q."/>
            <person name="Li G."/>
            <person name="Dong C."/>
            <person name="Wang J."/>
            <person name="Liao Y."/>
            <person name="Shao Z."/>
        </authorList>
    </citation>
    <scope>NUCLEOTIDE SEQUENCE [LARGE SCALE GENOMIC DNA]</scope>
    <source>
        <strain evidence="1 2">VP2</strain>
    </source>
</reference>
<dbReference type="OrthoDB" id="9795973at2"/>